<proteinExistence type="predicted"/>
<accession>A0A7J7K807</accession>
<gene>
    <name evidence="1" type="ORF">EB796_007940</name>
</gene>
<evidence type="ECO:0000313" key="2">
    <source>
        <dbReference type="Proteomes" id="UP000593567"/>
    </source>
</evidence>
<keyword evidence="2" id="KW-1185">Reference proteome</keyword>
<comment type="caution">
    <text evidence="1">The sequence shown here is derived from an EMBL/GenBank/DDBJ whole genome shotgun (WGS) entry which is preliminary data.</text>
</comment>
<dbReference type="EMBL" id="VXIV02001245">
    <property type="protein sequence ID" value="KAF6033758.1"/>
    <property type="molecule type" value="Genomic_DNA"/>
</dbReference>
<dbReference type="AlphaFoldDB" id="A0A7J7K807"/>
<name>A0A7J7K807_BUGNE</name>
<evidence type="ECO:0000313" key="1">
    <source>
        <dbReference type="EMBL" id="KAF6033758.1"/>
    </source>
</evidence>
<sequence length="134" mass="14648">MTKYEIASTEKVDSDLYLELFCALQPSSCKPMPSASRAQGDFQQSNGNAMDYEMVLKSLLSKSNSGETDQHAVRNSVDLSQLGGYKRQPARNILNSLKRFGGVVHHGQSGGASFGIKRQLKGSQPGNSGFFQDW</sequence>
<dbReference type="Proteomes" id="UP000593567">
    <property type="component" value="Unassembled WGS sequence"/>
</dbReference>
<protein>
    <submittedName>
        <fullName evidence="1">Uncharacterized protein</fullName>
    </submittedName>
</protein>
<reference evidence="1" key="1">
    <citation type="submission" date="2020-06" db="EMBL/GenBank/DDBJ databases">
        <title>Draft genome of Bugula neritina, a colonial animal packing powerful symbionts and potential medicines.</title>
        <authorList>
            <person name="Rayko M."/>
        </authorList>
    </citation>
    <scope>NUCLEOTIDE SEQUENCE [LARGE SCALE GENOMIC DNA]</scope>
    <source>
        <strain evidence="1">Kwan_BN1</strain>
    </source>
</reference>
<organism evidence="1 2">
    <name type="scientific">Bugula neritina</name>
    <name type="common">Brown bryozoan</name>
    <name type="synonym">Sertularia neritina</name>
    <dbReference type="NCBI Taxonomy" id="10212"/>
    <lineage>
        <taxon>Eukaryota</taxon>
        <taxon>Metazoa</taxon>
        <taxon>Spiralia</taxon>
        <taxon>Lophotrochozoa</taxon>
        <taxon>Bryozoa</taxon>
        <taxon>Gymnolaemata</taxon>
        <taxon>Cheilostomatida</taxon>
        <taxon>Flustrina</taxon>
        <taxon>Buguloidea</taxon>
        <taxon>Bugulidae</taxon>
        <taxon>Bugula</taxon>
    </lineage>
</organism>